<evidence type="ECO:0000256" key="2">
    <source>
        <dbReference type="ARBA" id="ARBA00008156"/>
    </source>
</evidence>
<evidence type="ECO:0000313" key="7">
    <source>
        <dbReference type="Proteomes" id="UP000570166"/>
    </source>
</evidence>
<organism evidence="6 7">
    <name type="scientific">Sphingomonas chungangi</name>
    <dbReference type="NCBI Taxonomy" id="2683589"/>
    <lineage>
        <taxon>Bacteria</taxon>
        <taxon>Pseudomonadati</taxon>
        <taxon>Pseudomonadota</taxon>
        <taxon>Alphaproteobacteria</taxon>
        <taxon>Sphingomonadales</taxon>
        <taxon>Sphingomonadaceae</taxon>
        <taxon>Sphingomonas</taxon>
    </lineage>
</organism>
<dbReference type="CDD" id="cd10280">
    <property type="entry name" value="PQQ_mGDH"/>
    <property type="match status" value="1"/>
</dbReference>
<dbReference type="InterPro" id="IPR018391">
    <property type="entry name" value="PQQ_b-propeller_rpt"/>
</dbReference>
<dbReference type="GO" id="GO:0008876">
    <property type="term" value="F:quinoprotein glucose dehydrogenase activity"/>
    <property type="evidence" value="ECO:0007669"/>
    <property type="project" value="TreeGrafter"/>
</dbReference>
<dbReference type="RefSeq" id="WP_160363534.1">
    <property type="nucleotide sequence ID" value="NZ_JACEIB010000003.1"/>
</dbReference>
<dbReference type="NCBIfam" id="TIGR03074">
    <property type="entry name" value="PQQ_membr_DH"/>
    <property type="match status" value="1"/>
</dbReference>
<dbReference type="SUPFAM" id="SSF50998">
    <property type="entry name" value="Quinoprotein alcohol dehydrogenase-like"/>
    <property type="match status" value="1"/>
</dbReference>
<dbReference type="GO" id="GO:0048038">
    <property type="term" value="F:quinone binding"/>
    <property type="evidence" value="ECO:0007669"/>
    <property type="project" value="InterPro"/>
</dbReference>
<sequence length="781" mass="82863">MTLLLRSIALVLLALGLALGGGGVLLLIAGGSPAYIFFGLALCATGVLLWRRSGWSPWVAAALLLGVDLWALGEGGMNIWAYAPRLPMFAVIAAVLALPAIRRRLTGGPAIGIDVGRTLAAAVALVTLAIPCASVIWPNADSATLIATAAPGGGTAGDAAGTEWTSWGGTPAGTRFSALDQITPANVNRLKLAWRYDFHDSQPYGLQVTATAAAGRLYICNSTDVVVALDPDTGRELWKFDPKIDLFHAPFRACRGVGYYAVPNAIGPCATRVFVTTVDARLIALDAVTGRRCKGFGAGGDVELTEGLGKVRPGYYWFNGATTIARDRIVLGATIVDNQIWGEPSGVIRAFDPVTGKLDWAYDVGHPDRHGAPPPGETYTPATPNSWGQMSYDDALGLIYVPTGNATPDYFGGRRRPIDDEISSSVMALDIETGERRWIFQTTHHDVWDYDVGAQPTLFDLQQNGRTVHALAQATKRGEIFLLDRVTGKPIAPVVERPAPQGGASGERLSPTQPFSVGMPSMAGPPLTEARMWGLTPFDQLWCRITFRQSRYDGPMTPPGLKPTLEYPGYLGGMDWGGVSVDTQRGLMVMVHNYVANRVRLVPRAQANAAGAFPMGEGRDGGAALTGYLAQGRTPYAVDIKGFLSPLTVPCQQPPWSRISAIDLASRKVVWSRPLGTGKDNGPHGLASHLPLPMGVPSLGGTLLTRSGLTFVGASTDKTFRAFDTASGRLLWQSALPESGNAIPMTFRSPASGRQFVTIAAGGHKALGSHGGDSFVAYTLP</sequence>
<dbReference type="SMART" id="SM00564">
    <property type="entry name" value="PQQ"/>
    <property type="match status" value="4"/>
</dbReference>
<feature type="transmembrane region" description="Helical" evidence="4">
    <location>
        <begin position="55"/>
        <end position="73"/>
    </location>
</feature>
<feature type="transmembrane region" description="Helical" evidence="4">
    <location>
        <begin position="79"/>
        <end position="98"/>
    </location>
</feature>
<evidence type="ECO:0000259" key="5">
    <source>
        <dbReference type="Pfam" id="PF01011"/>
    </source>
</evidence>
<comment type="similarity">
    <text evidence="2">Belongs to the bacterial PQQ dehydrogenase family.</text>
</comment>
<dbReference type="PANTHER" id="PTHR32303:SF4">
    <property type="entry name" value="QUINOPROTEIN GLUCOSE DEHYDROGENASE"/>
    <property type="match status" value="1"/>
</dbReference>
<feature type="transmembrane region" description="Helical" evidence="4">
    <location>
        <begin position="119"/>
        <end position="137"/>
    </location>
</feature>
<dbReference type="InterPro" id="IPR002372">
    <property type="entry name" value="PQQ_rpt_dom"/>
</dbReference>
<evidence type="ECO:0000256" key="4">
    <source>
        <dbReference type="SAM" id="Phobius"/>
    </source>
</evidence>
<keyword evidence="7" id="KW-1185">Reference proteome</keyword>
<protein>
    <submittedName>
        <fullName evidence="6">Membrane-bound PQQ-dependent dehydrogenase, glucose/quinate/shikimate family</fullName>
        <ecNumber evidence="6">1.1.-.-</ecNumber>
    </submittedName>
</protein>
<name>A0A838L2L0_9SPHN</name>
<proteinExistence type="inferred from homology"/>
<accession>A0A838L2L0</accession>
<keyword evidence="4" id="KW-0472">Membrane</keyword>
<dbReference type="InterPro" id="IPR017511">
    <property type="entry name" value="PQQ_mDH"/>
</dbReference>
<evidence type="ECO:0000256" key="1">
    <source>
        <dbReference type="ARBA" id="ARBA00001931"/>
    </source>
</evidence>
<comment type="caution">
    <text evidence="6">The sequence shown here is derived from an EMBL/GenBank/DDBJ whole genome shotgun (WGS) entry which is preliminary data.</text>
</comment>
<dbReference type="EC" id="1.1.-.-" evidence="6"/>
<keyword evidence="4" id="KW-0812">Transmembrane</keyword>
<dbReference type="InterPro" id="IPR011047">
    <property type="entry name" value="Quinoprotein_ADH-like_sf"/>
</dbReference>
<evidence type="ECO:0000256" key="3">
    <source>
        <dbReference type="ARBA" id="ARBA00023002"/>
    </source>
</evidence>
<comment type="cofactor">
    <cofactor evidence="1">
        <name>pyrroloquinoline quinone</name>
        <dbReference type="ChEBI" id="CHEBI:58442"/>
    </cofactor>
</comment>
<evidence type="ECO:0000313" key="6">
    <source>
        <dbReference type="EMBL" id="MBA2933733.1"/>
    </source>
</evidence>
<dbReference type="AlphaFoldDB" id="A0A838L2L0"/>
<dbReference type="GO" id="GO:0016020">
    <property type="term" value="C:membrane"/>
    <property type="evidence" value="ECO:0007669"/>
    <property type="project" value="InterPro"/>
</dbReference>
<reference evidence="6 7" key="1">
    <citation type="submission" date="2020-07" db="EMBL/GenBank/DDBJ databases">
        <authorList>
            <person name="Sun Q."/>
        </authorList>
    </citation>
    <scope>NUCLEOTIDE SEQUENCE [LARGE SCALE GENOMIC DNA]</scope>
    <source>
        <strain evidence="6 7">CGMCC 1.13654</strain>
    </source>
</reference>
<keyword evidence="3 6" id="KW-0560">Oxidoreductase</keyword>
<feature type="transmembrane region" description="Helical" evidence="4">
    <location>
        <begin position="30"/>
        <end position="50"/>
    </location>
</feature>
<gene>
    <name evidence="6" type="ORF">HZF05_06430</name>
</gene>
<dbReference type="Pfam" id="PF01011">
    <property type="entry name" value="PQQ"/>
    <property type="match status" value="1"/>
</dbReference>
<dbReference type="Proteomes" id="UP000570166">
    <property type="component" value="Unassembled WGS sequence"/>
</dbReference>
<dbReference type="Gene3D" id="2.140.10.10">
    <property type="entry name" value="Quinoprotein alcohol dehydrogenase-like superfamily"/>
    <property type="match status" value="1"/>
</dbReference>
<keyword evidence="4" id="KW-1133">Transmembrane helix</keyword>
<feature type="domain" description="Pyrrolo-quinoline quinone repeat" evidence="5">
    <location>
        <begin position="164"/>
        <end position="757"/>
    </location>
</feature>
<dbReference type="PANTHER" id="PTHR32303">
    <property type="entry name" value="QUINOPROTEIN ALCOHOL DEHYDROGENASE (CYTOCHROME C)"/>
    <property type="match status" value="1"/>
</dbReference>
<dbReference type="EMBL" id="JACEIB010000003">
    <property type="protein sequence ID" value="MBA2933733.1"/>
    <property type="molecule type" value="Genomic_DNA"/>
</dbReference>